<dbReference type="InterPro" id="IPR055706">
    <property type="entry name" value="Slg1/2_DUF7282"/>
</dbReference>
<protein>
    <recommendedName>
        <fullName evidence="1">DUF7282 domain-containing protein</fullName>
    </recommendedName>
</protein>
<feature type="domain" description="DUF7282" evidence="1">
    <location>
        <begin position="8"/>
        <end position="92"/>
    </location>
</feature>
<evidence type="ECO:0000313" key="3">
    <source>
        <dbReference type="Proteomes" id="UP001164965"/>
    </source>
</evidence>
<gene>
    <name evidence="2" type="ORF">RHODO2019_01385</name>
</gene>
<dbReference type="EMBL" id="CP110615">
    <property type="protein sequence ID" value="UZJ25189.1"/>
    <property type="molecule type" value="Genomic_DNA"/>
</dbReference>
<evidence type="ECO:0000259" key="1">
    <source>
        <dbReference type="Pfam" id="PF23951"/>
    </source>
</evidence>
<evidence type="ECO:0000313" key="2">
    <source>
        <dbReference type="EMBL" id="UZJ25189.1"/>
    </source>
</evidence>
<proteinExistence type="predicted"/>
<reference evidence="2" key="1">
    <citation type="submission" date="2022-10" db="EMBL/GenBank/DDBJ databases">
        <title>Rhodococcus sp.75.</title>
        <authorList>
            <person name="Sun M."/>
        </authorList>
    </citation>
    <scope>NUCLEOTIDE SEQUENCE</scope>
    <source>
        <strain evidence="2">75</strain>
    </source>
</reference>
<accession>A0ABY6P132</accession>
<name>A0ABY6P132_9NOCA</name>
<dbReference type="Pfam" id="PF23951">
    <property type="entry name" value="DUF7282"/>
    <property type="match status" value="1"/>
</dbReference>
<dbReference type="Proteomes" id="UP001164965">
    <property type="component" value="Chromosome"/>
</dbReference>
<sequence length="94" mass="9814">MDLQAGTQGGWIALHMDVGGKPGPVKYEVAIPAGASTNVTIPTPEGIATGAYWPMLHVDDHVIGTYEFPKVPEADLPAMAGGKVVMQKITVTVT</sequence>
<keyword evidence="3" id="KW-1185">Reference proteome</keyword>
<dbReference type="RefSeq" id="WP_265383295.1">
    <property type="nucleotide sequence ID" value="NZ_CP110615.1"/>
</dbReference>
<organism evidence="2 3">
    <name type="scientific">Rhodococcus antarcticus</name>
    <dbReference type="NCBI Taxonomy" id="2987751"/>
    <lineage>
        <taxon>Bacteria</taxon>
        <taxon>Bacillati</taxon>
        <taxon>Actinomycetota</taxon>
        <taxon>Actinomycetes</taxon>
        <taxon>Mycobacteriales</taxon>
        <taxon>Nocardiaceae</taxon>
        <taxon>Rhodococcus</taxon>
    </lineage>
</organism>